<dbReference type="EMBL" id="RPDH01000002">
    <property type="protein sequence ID" value="RPE08088.1"/>
    <property type="molecule type" value="Genomic_DNA"/>
</dbReference>
<dbReference type="GO" id="GO:0009279">
    <property type="term" value="C:cell outer membrane"/>
    <property type="evidence" value="ECO:0007669"/>
    <property type="project" value="UniProtKB-SubCell"/>
</dbReference>
<keyword evidence="10" id="KW-1185">Reference proteome</keyword>
<dbReference type="Proteomes" id="UP000278351">
    <property type="component" value="Unassembled WGS sequence"/>
</dbReference>
<organism evidence="9 10">
    <name type="scientific">Chitinophaga lutea</name>
    <dbReference type="NCBI Taxonomy" id="2488634"/>
    <lineage>
        <taxon>Bacteria</taxon>
        <taxon>Pseudomonadati</taxon>
        <taxon>Bacteroidota</taxon>
        <taxon>Chitinophagia</taxon>
        <taxon>Chitinophagales</taxon>
        <taxon>Chitinophagaceae</taxon>
        <taxon>Chitinophaga</taxon>
    </lineage>
</organism>
<dbReference type="AlphaFoldDB" id="A0A3N4PKM4"/>
<dbReference type="PANTHER" id="PTHR30026">
    <property type="entry name" value="OUTER MEMBRANE PROTEIN TOLC"/>
    <property type="match status" value="1"/>
</dbReference>
<comment type="similarity">
    <text evidence="2">Belongs to the outer membrane factor (OMF) (TC 1.B.17) family.</text>
</comment>
<dbReference type="Gene3D" id="1.20.1600.10">
    <property type="entry name" value="Outer membrane efflux proteins (OEP)"/>
    <property type="match status" value="1"/>
</dbReference>
<gene>
    <name evidence="9" type="ORF">EGT74_13535</name>
</gene>
<dbReference type="InterPro" id="IPR003423">
    <property type="entry name" value="OMP_efflux"/>
</dbReference>
<dbReference type="GO" id="GO:1990281">
    <property type="term" value="C:efflux pump complex"/>
    <property type="evidence" value="ECO:0007669"/>
    <property type="project" value="TreeGrafter"/>
</dbReference>
<name>A0A3N4PKM4_9BACT</name>
<evidence type="ECO:0000313" key="9">
    <source>
        <dbReference type="EMBL" id="RPE08088.1"/>
    </source>
</evidence>
<dbReference type="GO" id="GO:0015562">
    <property type="term" value="F:efflux transmembrane transporter activity"/>
    <property type="evidence" value="ECO:0007669"/>
    <property type="project" value="InterPro"/>
</dbReference>
<dbReference type="InterPro" id="IPR051906">
    <property type="entry name" value="TolC-like"/>
</dbReference>
<comment type="subcellular location">
    <subcellularLocation>
        <location evidence="1">Cell outer membrane</location>
    </subcellularLocation>
</comment>
<proteinExistence type="inferred from homology"/>
<evidence type="ECO:0000256" key="6">
    <source>
        <dbReference type="ARBA" id="ARBA00023136"/>
    </source>
</evidence>
<keyword evidence="5" id="KW-0812">Transmembrane</keyword>
<keyword evidence="3" id="KW-0813">Transport</keyword>
<evidence type="ECO:0000256" key="5">
    <source>
        <dbReference type="ARBA" id="ARBA00022692"/>
    </source>
</evidence>
<accession>A0A3N4PKM4</accession>
<feature type="chain" id="PRO_5018172830" evidence="8">
    <location>
        <begin position="27"/>
        <end position="462"/>
    </location>
</feature>
<keyword evidence="6" id="KW-0472">Membrane</keyword>
<feature type="signal peptide" evidence="8">
    <location>
        <begin position="1"/>
        <end position="26"/>
    </location>
</feature>
<comment type="caution">
    <text evidence="9">The sequence shown here is derived from an EMBL/GenBank/DDBJ whole genome shotgun (WGS) entry which is preliminary data.</text>
</comment>
<dbReference type="RefSeq" id="WP_123847088.1">
    <property type="nucleotide sequence ID" value="NZ_RPDH01000002.1"/>
</dbReference>
<evidence type="ECO:0000256" key="7">
    <source>
        <dbReference type="ARBA" id="ARBA00023237"/>
    </source>
</evidence>
<keyword evidence="4" id="KW-1134">Transmembrane beta strand</keyword>
<evidence type="ECO:0000256" key="2">
    <source>
        <dbReference type="ARBA" id="ARBA00007613"/>
    </source>
</evidence>
<dbReference type="PANTHER" id="PTHR30026:SF20">
    <property type="entry name" value="OUTER MEMBRANE PROTEIN TOLC"/>
    <property type="match status" value="1"/>
</dbReference>
<protein>
    <submittedName>
        <fullName evidence="9">TolC family protein</fullName>
    </submittedName>
</protein>
<dbReference type="GO" id="GO:0015288">
    <property type="term" value="F:porin activity"/>
    <property type="evidence" value="ECO:0007669"/>
    <property type="project" value="TreeGrafter"/>
</dbReference>
<evidence type="ECO:0000256" key="8">
    <source>
        <dbReference type="SAM" id="SignalP"/>
    </source>
</evidence>
<reference evidence="9 10" key="1">
    <citation type="submission" date="2018-11" db="EMBL/GenBank/DDBJ databases">
        <title>Chitinophaga lutea sp.nov., isolate from arsenic contaminated soil.</title>
        <authorList>
            <person name="Zong Y."/>
        </authorList>
    </citation>
    <scope>NUCLEOTIDE SEQUENCE [LARGE SCALE GENOMIC DNA]</scope>
    <source>
        <strain evidence="9 10">ZY74</strain>
    </source>
</reference>
<dbReference type="OrthoDB" id="654853at2"/>
<evidence type="ECO:0000256" key="3">
    <source>
        <dbReference type="ARBA" id="ARBA00022448"/>
    </source>
</evidence>
<sequence length="462" mass="50435">MRPSFVLSNLLYAGAVCCLLSGSVFAQQRSLSIREAVSLTREQQPQLRAQQEQANAAAYSVGLAKNTLLPDLTASYQAGYATYNNITGMTYPGGFLPISGPPSAGNTYDAVPGSVLSALLKWTPLTFGQRQAAVEKAAAQYQVAASQYNDALFRQQYTVIATYLDAVYLRSLTASYEANIARTATGLNQALVLAKEGLRPGIDTAQFQSVLAQAEMDLLTLQRRYFEQLAELAKLTGLPAKPSELQLTDTAFLSNTPDAPAATGGTGGHPQLRLYESKKVLSEAALKEIQRGWRPRFDVWANAYARGSGVAADGSVDKTDGWSLSRKNYGLGVQLSFPILGFAQANLQKKQYRSLLRADEAQLQQVSLNLQKQQETAQFNYDQQLLITRQSTVQTRTARFAFDGLKLGYESGLIDYTRLMQGQYELLKAETAQAGAYLQTWRALLDIAVAGGNLQTFLDTLK</sequence>
<keyword evidence="8" id="KW-0732">Signal</keyword>
<evidence type="ECO:0000256" key="4">
    <source>
        <dbReference type="ARBA" id="ARBA00022452"/>
    </source>
</evidence>
<dbReference type="Pfam" id="PF02321">
    <property type="entry name" value="OEP"/>
    <property type="match status" value="1"/>
</dbReference>
<evidence type="ECO:0000313" key="10">
    <source>
        <dbReference type="Proteomes" id="UP000278351"/>
    </source>
</evidence>
<dbReference type="SUPFAM" id="SSF56954">
    <property type="entry name" value="Outer membrane efflux proteins (OEP)"/>
    <property type="match status" value="1"/>
</dbReference>
<keyword evidence="7" id="KW-0998">Cell outer membrane</keyword>
<evidence type="ECO:0000256" key="1">
    <source>
        <dbReference type="ARBA" id="ARBA00004442"/>
    </source>
</evidence>